<evidence type="ECO:0000313" key="2">
    <source>
        <dbReference type="Proteomes" id="UP000288216"/>
    </source>
</evidence>
<dbReference type="EMBL" id="BFAA01015227">
    <property type="protein sequence ID" value="GCB76205.1"/>
    <property type="molecule type" value="Genomic_DNA"/>
</dbReference>
<gene>
    <name evidence="1" type="ORF">scyTo_0019855</name>
</gene>
<keyword evidence="2" id="KW-1185">Reference proteome</keyword>
<proteinExistence type="predicted"/>
<organism evidence="1 2">
    <name type="scientific">Scyliorhinus torazame</name>
    <name type="common">Cloudy catshark</name>
    <name type="synonym">Catulus torazame</name>
    <dbReference type="NCBI Taxonomy" id="75743"/>
    <lineage>
        <taxon>Eukaryota</taxon>
        <taxon>Metazoa</taxon>
        <taxon>Chordata</taxon>
        <taxon>Craniata</taxon>
        <taxon>Vertebrata</taxon>
        <taxon>Chondrichthyes</taxon>
        <taxon>Elasmobranchii</taxon>
        <taxon>Galeomorphii</taxon>
        <taxon>Galeoidea</taxon>
        <taxon>Carcharhiniformes</taxon>
        <taxon>Scyliorhinidae</taxon>
        <taxon>Scyliorhinus</taxon>
    </lineage>
</organism>
<comment type="caution">
    <text evidence="1">The sequence shown here is derived from an EMBL/GenBank/DDBJ whole genome shotgun (WGS) entry which is preliminary data.</text>
</comment>
<protein>
    <submittedName>
        <fullName evidence="1">Uncharacterized protein</fullName>
    </submittedName>
</protein>
<feature type="non-terminal residue" evidence="1">
    <location>
        <position position="114"/>
    </location>
</feature>
<evidence type="ECO:0000313" key="1">
    <source>
        <dbReference type="EMBL" id="GCB76205.1"/>
    </source>
</evidence>
<sequence>MYKQPKAPLEEVPDLRLSIMWRSRPSLSSKKIIHQVHRAKSLALKADQGRPAARFNSHEEHHWGVTVYSVLKKRNDTIEKLQEIISSLQDKCQVNVELHPAKKLTEKTPTHAVL</sequence>
<reference evidence="1 2" key="1">
    <citation type="journal article" date="2018" name="Nat. Ecol. Evol.">
        <title>Shark genomes provide insights into elasmobranch evolution and the origin of vertebrates.</title>
        <authorList>
            <person name="Hara Y"/>
            <person name="Yamaguchi K"/>
            <person name="Onimaru K"/>
            <person name="Kadota M"/>
            <person name="Koyanagi M"/>
            <person name="Keeley SD"/>
            <person name="Tatsumi K"/>
            <person name="Tanaka K"/>
            <person name="Motone F"/>
            <person name="Kageyama Y"/>
            <person name="Nozu R"/>
            <person name="Adachi N"/>
            <person name="Nishimura O"/>
            <person name="Nakagawa R"/>
            <person name="Tanegashima C"/>
            <person name="Kiyatake I"/>
            <person name="Matsumoto R"/>
            <person name="Murakumo K"/>
            <person name="Nishida K"/>
            <person name="Terakita A"/>
            <person name="Kuratani S"/>
            <person name="Sato K"/>
            <person name="Hyodo S Kuraku.S."/>
        </authorList>
    </citation>
    <scope>NUCLEOTIDE SEQUENCE [LARGE SCALE GENOMIC DNA]</scope>
</reference>
<dbReference type="Proteomes" id="UP000288216">
    <property type="component" value="Unassembled WGS sequence"/>
</dbReference>
<accession>A0A401PSW5</accession>
<name>A0A401PSW5_SCYTO</name>
<dbReference type="AlphaFoldDB" id="A0A401PSW5"/>